<dbReference type="InterPro" id="IPR002350">
    <property type="entry name" value="Kazal_dom"/>
</dbReference>
<dbReference type="InterPro" id="IPR036058">
    <property type="entry name" value="Kazal_dom_sf"/>
</dbReference>
<dbReference type="SUPFAM" id="SSF100895">
    <property type="entry name" value="Kazal-type serine protease inhibitors"/>
    <property type="match status" value="3"/>
</dbReference>
<dbReference type="PANTHER" id="PTHR21131">
    <property type="entry name" value="SERINE-TYPE ENDOPEPTIDASE INHIBITOR"/>
    <property type="match status" value="1"/>
</dbReference>
<feature type="domain" description="Kazal-like" evidence="1">
    <location>
        <begin position="34"/>
        <end position="85"/>
    </location>
</feature>
<proteinExistence type="predicted"/>
<name>A0ABY8DA90_9HYPH</name>
<dbReference type="Pfam" id="PF07648">
    <property type="entry name" value="Kazal_2"/>
    <property type="match status" value="3"/>
</dbReference>
<evidence type="ECO:0000313" key="2">
    <source>
        <dbReference type="EMBL" id="WEX86873.1"/>
    </source>
</evidence>
<dbReference type="InterPro" id="IPR053265">
    <property type="entry name" value="Serpin"/>
</dbReference>
<dbReference type="PROSITE" id="PS51465">
    <property type="entry name" value="KAZAL_2"/>
    <property type="match status" value="2"/>
</dbReference>
<dbReference type="GO" id="GO:0004867">
    <property type="term" value="F:serine-type endopeptidase inhibitor activity"/>
    <property type="evidence" value="ECO:0007669"/>
    <property type="project" value="UniProtKB-KW"/>
</dbReference>
<dbReference type="Proteomes" id="UP001229355">
    <property type="component" value="Chromosome 1"/>
</dbReference>
<keyword evidence="2" id="KW-0722">Serine protease inhibitor</keyword>
<sequence>MSLLKPFISRSSAVILMAIGFLSACTVVVEEPRPGPGPIRPGPPMCTMEFAPVCGERGNRLRTFPNACLARADGFRVVHRGECRATSRPPVQQACTREFAPVCGQRGARRQTFPNACTARAEGFSVIAPGECRVGSVRPPLQQACTREFAPVCGLRAGRMRTFPNACEARAEGARIVHGGECR</sequence>
<dbReference type="PROSITE" id="PS51257">
    <property type="entry name" value="PROKAR_LIPOPROTEIN"/>
    <property type="match status" value="1"/>
</dbReference>
<feature type="domain" description="Kazal-like" evidence="1">
    <location>
        <begin position="126"/>
        <end position="183"/>
    </location>
</feature>
<keyword evidence="3" id="KW-1185">Reference proteome</keyword>
<evidence type="ECO:0000259" key="1">
    <source>
        <dbReference type="PROSITE" id="PS51465"/>
    </source>
</evidence>
<dbReference type="Gene3D" id="3.30.60.30">
    <property type="match status" value="3"/>
</dbReference>
<evidence type="ECO:0000313" key="3">
    <source>
        <dbReference type="Proteomes" id="UP001229355"/>
    </source>
</evidence>
<dbReference type="EMBL" id="CP120373">
    <property type="protein sequence ID" value="WEX86873.1"/>
    <property type="molecule type" value="Genomic_DNA"/>
</dbReference>
<dbReference type="PANTHER" id="PTHR21131:SF0">
    <property type="entry name" value="GEO10195P1-RELATED"/>
    <property type="match status" value="1"/>
</dbReference>
<dbReference type="SMART" id="SM00280">
    <property type="entry name" value="KAZAL"/>
    <property type="match status" value="3"/>
</dbReference>
<reference evidence="2 3" key="1">
    <citation type="submission" date="2023-03" db="EMBL/GenBank/DDBJ databases">
        <authorList>
            <person name="Kaur S."/>
            <person name="Espinosa-Saiz D."/>
            <person name="Velazquez E."/>
            <person name="Menendez E."/>
            <person name="diCenzo G.C."/>
        </authorList>
    </citation>
    <scope>NUCLEOTIDE SEQUENCE [LARGE SCALE GENOMIC DNA]</scope>
    <source>
        <strain evidence="2 3">LMG 24692</strain>
    </source>
</reference>
<keyword evidence="2" id="KW-0646">Protease inhibitor</keyword>
<organism evidence="2 3">
    <name type="scientific">Sinorhizobium garamanticum</name>
    <dbReference type="NCBI Taxonomy" id="680247"/>
    <lineage>
        <taxon>Bacteria</taxon>
        <taxon>Pseudomonadati</taxon>
        <taxon>Pseudomonadota</taxon>
        <taxon>Alphaproteobacteria</taxon>
        <taxon>Hyphomicrobiales</taxon>
        <taxon>Rhizobiaceae</taxon>
        <taxon>Sinorhizobium/Ensifer group</taxon>
        <taxon>Sinorhizobium</taxon>
    </lineage>
</organism>
<gene>
    <name evidence="2" type="ORF">PZN02_003210</name>
</gene>
<protein>
    <submittedName>
        <fullName evidence="2">Kazal-type serine protease inhibitor domain-containing protein</fullName>
    </submittedName>
</protein>
<accession>A0ABY8DA90</accession>